<feature type="compositionally biased region" description="Low complexity" evidence="1">
    <location>
        <begin position="110"/>
        <end position="143"/>
    </location>
</feature>
<dbReference type="Gene3D" id="3.40.30.10">
    <property type="entry name" value="Glutaredoxin"/>
    <property type="match status" value="1"/>
</dbReference>
<protein>
    <recommendedName>
        <fullName evidence="4">Arsenical resistance operon trans-acting repressor ArsD</fullName>
    </recommendedName>
</protein>
<evidence type="ECO:0008006" key="4">
    <source>
        <dbReference type="Google" id="ProtNLM"/>
    </source>
</evidence>
<dbReference type="EMBL" id="BAABIW010000016">
    <property type="protein sequence ID" value="GAA5028597.1"/>
    <property type="molecule type" value="Genomic_DNA"/>
</dbReference>
<dbReference type="InterPro" id="IPR010712">
    <property type="entry name" value="Arsenical-R_ArsD"/>
</dbReference>
<evidence type="ECO:0000313" key="2">
    <source>
        <dbReference type="EMBL" id="GAA5028597.1"/>
    </source>
</evidence>
<organism evidence="2 3">
    <name type="scientific">Terrabacter aeriphilus</name>
    <dbReference type="NCBI Taxonomy" id="515662"/>
    <lineage>
        <taxon>Bacteria</taxon>
        <taxon>Bacillati</taxon>
        <taxon>Actinomycetota</taxon>
        <taxon>Actinomycetes</taxon>
        <taxon>Micrococcales</taxon>
        <taxon>Intrasporangiaceae</taxon>
        <taxon>Terrabacter</taxon>
    </lineage>
</organism>
<name>A0ABP9JDE0_9MICO</name>
<comment type="caution">
    <text evidence="2">The sequence shown here is derived from an EMBL/GenBank/DDBJ whole genome shotgun (WGS) entry which is preliminary data.</text>
</comment>
<keyword evidence="3" id="KW-1185">Reference proteome</keyword>
<dbReference type="RefSeq" id="WP_345507740.1">
    <property type="nucleotide sequence ID" value="NZ_BAABIW010000016.1"/>
</dbReference>
<gene>
    <name evidence="2" type="ORF">GCM10023258_24270</name>
</gene>
<accession>A0ABP9JDE0</accession>
<dbReference type="Pfam" id="PF06953">
    <property type="entry name" value="ArsD"/>
    <property type="match status" value="1"/>
</dbReference>
<evidence type="ECO:0000256" key="1">
    <source>
        <dbReference type="SAM" id="MobiDB-lite"/>
    </source>
</evidence>
<sequence>MAEVHVYEPALCCTTGVCGPELDERLVAFTADLAHVNAAGGRVQRHNLANDPAAFVADDTVRSFMHLAGSAGLPLTVVDGITVLTGAYPSREQLTRYATLPDVADSISARRPPLTLTPTGTSADCCPSDSAAAPAADAPKGCC</sequence>
<reference evidence="3" key="1">
    <citation type="journal article" date="2019" name="Int. J. Syst. Evol. Microbiol.">
        <title>The Global Catalogue of Microorganisms (GCM) 10K type strain sequencing project: providing services to taxonomists for standard genome sequencing and annotation.</title>
        <authorList>
            <consortium name="The Broad Institute Genomics Platform"/>
            <consortium name="The Broad Institute Genome Sequencing Center for Infectious Disease"/>
            <person name="Wu L."/>
            <person name="Ma J."/>
        </authorList>
    </citation>
    <scope>NUCLEOTIDE SEQUENCE [LARGE SCALE GENOMIC DNA]</scope>
    <source>
        <strain evidence="3">JCM 17687</strain>
    </source>
</reference>
<proteinExistence type="predicted"/>
<dbReference type="Proteomes" id="UP001500427">
    <property type="component" value="Unassembled WGS sequence"/>
</dbReference>
<feature type="region of interest" description="Disordered" evidence="1">
    <location>
        <begin position="109"/>
        <end position="143"/>
    </location>
</feature>
<evidence type="ECO:0000313" key="3">
    <source>
        <dbReference type="Proteomes" id="UP001500427"/>
    </source>
</evidence>
<dbReference type="NCBIfam" id="NF033727">
    <property type="entry name" value="chaperon_ArsD"/>
    <property type="match status" value="1"/>
</dbReference>